<reference evidence="2" key="2">
    <citation type="submission" date="2023-05" db="EMBL/GenBank/DDBJ databases">
        <authorList>
            <consortium name="Lawrence Berkeley National Laboratory"/>
            <person name="Steindorff A."/>
            <person name="Hensen N."/>
            <person name="Bonometti L."/>
            <person name="Westerberg I."/>
            <person name="Brannstrom I.O."/>
            <person name="Guillou S."/>
            <person name="Cros-Aarteil S."/>
            <person name="Calhoun S."/>
            <person name="Haridas S."/>
            <person name="Kuo A."/>
            <person name="Mondo S."/>
            <person name="Pangilinan J."/>
            <person name="Riley R."/>
            <person name="Labutti K."/>
            <person name="Andreopoulos B."/>
            <person name="Lipzen A."/>
            <person name="Chen C."/>
            <person name="Yanf M."/>
            <person name="Daum C."/>
            <person name="Ng V."/>
            <person name="Clum A."/>
            <person name="Ohm R."/>
            <person name="Martin F."/>
            <person name="Silar P."/>
            <person name="Natvig D."/>
            <person name="Lalanne C."/>
            <person name="Gautier V."/>
            <person name="Ament-Velasquez S.L."/>
            <person name="Kruys A."/>
            <person name="Hutchinson M.I."/>
            <person name="Powell A.J."/>
            <person name="Barry K."/>
            <person name="Miller A.N."/>
            <person name="Grigoriev I.V."/>
            <person name="Debuchy R."/>
            <person name="Gladieux P."/>
            <person name="Thoren M.H."/>
            <person name="Johannesson H."/>
        </authorList>
    </citation>
    <scope>NUCLEOTIDE SEQUENCE</scope>
    <source>
        <strain evidence="2">CBS 359.72</strain>
    </source>
</reference>
<sequence>MKFSTAVGFIVALASSALASPAPAVTAAPRAPAAGDEGGKCSKYDTTTSYHHNFCPMYCVEPDSPECPLVNCLMTVISCKPGETITHPPLPAPTSVTATVTGKDCTITKEADVGCVLCGCVGCPECAPIKTKAP</sequence>
<reference evidence="2" key="1">
    <citation type="journal article" date="2023" name="Mol. Phylogenet. Evol.">
        <title>Genome-scale phylogeny and comparative genomics of the fungal order Sordariales.</title>
        <authorList>
            <person name="Hensen N."/>
            <person name="Bonometti L."/>
            <person name="Westerberg I."/>
            <person name="Brannstrom I.O."/>
            <person name="Guillou S."/>
            <person name="Cros-Aarteil S."/>
            <person name="Calhoun S."/>
            <person name="Haridas S."/>
            <person name="Kuo A."/>
            <person name="Mondo S."/>
            <person name="Pangilinan J."/>
            <person name="Riley R."/>
            <person name="LaButti K."/>
            <person name="Andreopoulos B."/>
            <person name="Lipzen A."/>
            <person name="Chen C."/>
            <person name="Yan M."/>
            <person name="Daum C."/>
            <person name="Ng V."/>
            <person name="Clum A."/>
            <person name="Steindorff A."/>
            <person name="Ohm R.A."/>
            <person name="Martin F."/>
            <person name="Silar P."/>
            <person name="Natvig D.O."/>
            <person name="Lalanne C."/>
            <person name="Gautier V."/>
            <person name="Ament-Velasquez S.L."/>
            <person name="Kruys A."/>
            <person name="Hutchinson M.I."/>
            <person name="Powell A.J."/>
            <person name="Barry K."/>
            <person name="Miller A.N."/>
            <person name="Grigoriev I.V."/>
            <person name="Debuchy R."/>
            <person name="Gladieux P."/>
            <person name="Hiltunen Thoren M."/>
            <person name="Johannesson H."/>
        </authorList>
    </citation>
    <scope>NUCLEOTIDE SEQUENCE</scope>
    <source>
        <strain evidence="2">CBS 359.72</strain>
    </source>
</reference>
<dbReference type="EMBL" id="MU857692">
    <property type="protein sequence ID" value="KAK4245755.1"/>
    <property type="molecule type" value="Genomic_DNA"/>
</dbReference>
<evidence type="ECO:0000313" key="3">
    <source>
        <dbReference type="Proteomes" id="UP001303647"/>
    </source>
</evidence>
<gene>
    <name evidence="2" type="ORF">C7999DRAFT_33898</name>
</gene>
<organism evidence="2 3">
    <name type="scientific">Corynascus novoguineensis</name>
    <dbReference type="NCBI Taxonomy" id="1126955"/>
    <lineage>
        <taxon>Eukaryota</taxon>
        <taxon>Fungi</taxon>
        <taxon>Dikarya</taxon>
        <taxon>Ascomycota</taxon>
        <taxon>Pezizomycotina</taxon>
        <taxon>Sordariomycetes</taxon>
        <taxon>Sordariomycetidae</taxon>
        <taxon>Sordariales</taxon>
        <taxon>Chaetomiaceae</taxon>
        <taxon>Corynascus</taxon>
    </lineage>
</organism>
<dbReference type="Proteomes" id="UP001303647">
    <property type="component" value="Unassembled WGS sequence"/>
</dbReference>
<keyword evidence="1" id="KW-0732">Signal</keyword>
<name>A0AAN7CPY5_9PEZI</name>
<accession>A0AAN7CPY5</accession>
<keyword evidence="3" id="KW-1185">Reference proteome</keyword>
<proteinExistence type="predicted"/>
<feature type="chain" id="PRO_5042868805" evidence="1">
    <location>
        <begin position="20"/>
        <end position="134"/>
    </location>
</feature>
<evidence type="ECO:0000313" key="2">
    <source>
        <dbReference type="EMBL" id="KAK4245755.1"/>
    </source>
</evidence>
<protein>
    <submittedName>
        <fullName evidence="2">Uncharacterized protein</fullName>
    </submittedName>
</protein>
<feature type="signal peptide" evidence="1">
    <location>
        <begin position="1"/>
        <end position="19"/>
    </location>
</feature>
<comment type="caution">
    <text evidence="2">The sequence shown here is derived from an EMBL/GenBank/DDBJ whole genome shotgun (WGS) entry which is preliminary data.</text>
</comment>
<evidence type="ECO:0000256" key="1">
    <source>
        <dbReference type="SAM" id="SignalP"/>
    </source>
</evidence>
<dbReference type="AlphaFoldDB" id="A0AAN7CPY5"/>